<reference evidence="2" key="1">
    <citation type="submission" date="2020-03" db="EMBL/GenBank/DDBJ databases">
        <authorList>
            <person name="He L."/>
        </authorList>
    </citation>
    <scope>NUCLEOTIDE SEQUENCE</scope>
    <source>
        <strain evidence="2">CkLH20</strain>
    </source>
</reference>
<dbReference type="InterPro" id="IPR001763">
    <property type="entry name" value="Rhodanese-like_dom"/>
</dbReference>
<protein>
    <submittedName>
        <fullName evidence="2">Rhodanese-like domain-containing protein</fullName>
    </submittedName>
</protein>
<dbReference type="OrthoDB" id="566238at2759"/>
<dbReference type="PANTHER" id="PTHR44086">
    <property type="entry name" value="THIOSULFATE SULFURTRANSFERASE RDL2, MITOCHONDRIAL-RELATED"/>
    <property type="match status" value="1"/>
</dbReference>
<gene>
    <name evidence="2" type="ORF">CkaCkLH20_01512</name>
</gene>
<proteinExistence type="predicted"/>
<dbReference type="Gene3D" id="3.40.250.10">
    <property type="entry name" value="Rhodanese-like domain"/>
    <property type="match status" value="1"/>
</dbReference>
<sequence>MAFPRRACSNALRASCRAAVPTVSRRSFAVAAAAAAAVSRSSTPAASARRIAVVAPRFYSSDSEYHEISATGSKLWNFEQMKELAKDPKGVVIVDAREPHELVETGRIPSAINIPVATAPESFFIAEEDFEDRYGYPRPSKDTEIVFYCKAGVRSKAFATIAREAGWKNVGEYPGSWLDWKKNGGEVEPK</sequence>
<evidence type="ECO:0000313" key="3">
    <source>
        <dbReference type="Proteomes" id="UP000781932"/>
    </source>
</evidence>
<dbReference type="PROSITE" id="PS50206">
    <property type="entry name" value="RHODANESE_3"/>
    <property type="match status" value="1"/>
</dbReference>
<dbReference type="Pfam" id="PF00581">
    <property type="entry name" value="Rhodanese"/>
    <property type="match status" value="1"/>
</dbReference>
<dbReference type="GeneID" id="62157305"/>
<feature type="domain" description="Rhodanese" evidence="1">
    <location>
        <begin position="87"/>
        <end position="189"/>
    </location>
</feature>
<dbReference type="GO" id="GO:0005739">
    <property type="term" value="C:mitochondrion"/>
    <property type="evidence" value="ECO:0007669"/>
    <property type="project" value="TreeGrafter"/>
</dbReference>
<dbReference type="CDD" id="cd01519">
    <property type="entry name" value="RHOD_HSP67B2"/>
    <property type="match status" value="1"/>
</dbReference>
<dbReference type="SUPFAM" id="SSF52821">
    <property type="entry name" value="Rhodanese/Cell cycle control phosphatase"/>
    <property type="match status" value="1"/>
</dbReference>
<dbReference type="InterPro" id="IPR036873">
    <property type="entry name" value="Rhodanese-like_dom_sf"/>
</dbReference>
<reference evidence="2" key="2">
    <citation type="submission" date="2020-11" db="EMBL/GenBank/DDBJ databases">
        <title>Whole genome sequencing of Colletotrichum sp.</title>
        <authorList>
            <person name="Li H."/>
        </authorList>
    </citation>
    <scope>NUCLEOTIDE SEQUENCE</scope>
    <source>
        <strain evidence="2">CkLH20</strain>
    </source>
</reference>
<dbReference type="PROSITE" id="PS51318">
    <property type="entry name" value="TAT"/>
    <property type="match status" value="1"/>
</dbReference>
<dbReference type="InterPro" id="IPR006311">
    <property type="entry name" value="TAT_signal"/>
</dbReference>
<keyword evidence="3" id="KW-1185">Reference proteome</keyword>
<organism evidence="2 3">
    <name type="scientific">Colletotrichum karsti</name>
    <dbReference type="NCBI Taxonomy" id="1095194"/>
    <lineage>
        <taxon>Eukaryota</taxon>
        <taxon>Fungi</taxon>
        <taxon>Dikarya</taxon>
        <taxon>Ascomycota</taxon>
        <taxon>Pezizomycotina</taxon>
        <taxon>Sordariomycetes</taxon>
        <taxon>Hypocreomycetidae</taxon>
        <taxon>Glomerellales</taxon>
        <taxon>Glomerellaceae</taxon>
        <taxon>Colletotrichum</taxon>
        <taxon>Colletotrichum boninense species complex</taxon>
    </lineage>
</organism>
<dbReference type="EMBL" id="JAATWM020000003">
    <property type="protein sequence ID" value="KAF9881362.1"/>
    <property type="molecule type" value="Genomic_DNA"/>
</dbReference>
<dbReference type="AlphaFoldDB" id="A0A9P6IFB7"/>
<dbReference type="PANTHER" id="PTHR44086:SF10">
    <property type="entry name" value="THIOSULFATE SULFURTRANSFERASE_RHODANESE-LIKE DOMAIN-CONTAINING PROTEIN 3"/>
    <property type="match status" value="1"/>
</dbReference>
<dbReference type="GO" id="GO:0004792">
    <property type="term" value="F:thiosulfate-cyanide sulfurtransferase activity"/>
    <property type="evidence" value="ECO:0007669"/>
    <property type="project" value="TreeGrafter"/>
</dbReference>
<accession>A0A9P6IFB7</accession>
<dbReference type="SMART" id="SM00450">
    <property type="entry name" value="RHOD"/>
    <property type="match status" value="1"/>
</dbReference>
<dbReference type="RefSeq" id="XP_038750823.1">
    <property type="nucleotide sequence ID" value="XM_038884231.1"/>
</dbReference>
<comment type="caution">
    <text evidence="2">The sequence shown here is derived from an EMBL/GenBank/DDBJ whole genome shotgun (WGS) entry which is preliminary data.</text>
</comment>
<dbReference type="Proteomes" id="UP000781932">
    <property type="component" value="Unassembled WGS sequence"/>
</dbReference>
<name>A0A9P6IFB7_9PEZI</name>
<evidence type="ECO:0000259" key="1">
    <source>
        <dbReference type="PROSITE" id="PS50206"/>
    </source>
</evidence>
<evidence type="ECO:0000313" key="2">
    <source>
        <dbReference type="EMBL" id="KAF9881362.1"/>
    </source>
</evidence>